<organism evidence="5 6">
    <name type="scientific">Clostridium scatologenes</name>
    <dbReference type="NCBI Taxonomy" id="1548"/>
    <lineage>
        <taxon>Bacteria</taxon>
        <taxon>Bacillati</taxon>
        <taxon>Bacillota</taxon>
        <taxon>Clostridia</taxon>
        <taxon>Eubacteriales</taxon>
        <taxon>Clostridiaceae</taxon>
        <taxon>Clostridium</taxon>
    </lineage>
</organism>
<dbReference type="PANTHER" id="PTHR48094">
    <property type="entry name" value="PROTEIN/NUCLEIC ACID DEGLYCASE DJ-1-RELATED"/>
    <property type="match status" value="1"/>
</dbReference>
<name>A0A0E3GPQ2_CLOSL</name>
<keyword evidence="2" id="KW-0456">Lyase</keyword>
<evidence type="ECO:0000256" key="1">
    <source>
        <dbReference type="ARBA" id="ARBA00023016"/>
    </source>
</evidence>
<feature type="domain" description="DJ-1/PfpI" evidence="4">
    <location>
        <begin position="28"/>
        <end position="224"/>
    </location>
</feature>
<dbReference type="RefSeq" id="WP_029162181.1">
    <property type="nucleotide sequence ID" value="NZ_CP009933.1"/>
</dbReference>
<dbReference type="Gene3D" id="3.40.50.880">
    <property type="match status" value="1"/>
</dbReference>
<proteinExistence type="inferred from homology"/>
<dbReference type="KEGG" id="csq:CSCA_0091"/>
<dbReference type="Pfam" id="PF01965">
    <property type="entry name" value="DJ-1_PfpI"/>
    <property type="match status" value="1"/>
</dbReference>
<dbReference type="STRING" id="1548.CSCA_0091"/>
<dbReference type="AlphaFoldDB" id="A0A0E3GPQ2"/>
<dbReference type="InterPro" id="IPR002818">
    <property type="entry name" value="DJ-1/PfpI"/>
</dbReference>
<dbReference type="GO" id="GO:0019172">
    <property type="term" value="F:glyoxalase III activity"/>
    <property type="evidence" value="ECO:0007669"/>
    <property type="project" value="TreeGrafter"/>
</dbReference>
<keyword evidence="1" id="KW-0346">Stress response</keyword>
<accession>A0A0E3GPQ2</accession>
<evidence type="ECO:0000313" key="5">
    <source>
        <dbReference type="EMBL" id="AKA67216.1"/>
    </source>
</evidence>
<keyword evidence="6" id="KW-1185">Reference proteome</keyword>
<dbReference type="InterPro" id="IPR050325">
    <property type="entry name" value="Prot/Nucl_acid_deglycase"/>
</dbReference>
<comment type="similarity">
    <text evidence="3">Belongs to the peptidase C56 family. HSP31-like subfamily.</text>
</comment>
<dbReference type="GO" id="GO:0019243">
    <property type="term" value="P:methylglyoxal catabolic process to D-lactate via S-lactoyl-glutathione"/>
    <property type="evidence" value="ECO:0007669"/>
    <property type="project" value="TreeGrafter"/>
</dbReference>
<dbReference type="CDD" id="cd03141">
    <property type="entry name" value="GATase1_Hsp31_like"/>
    <property type="match status" value="1"/>
</dbReference>
<reference evidence="5 6" key="1">
    <citation type="journal article" date="2015" name="J. Biotechnol.">
        <title>Complete genome sequence of a malodorant-producing acetogen, Clostridium scatologenes ATCC 25775(T).</title>
        <authorList>
            <person name="Zhu Z."/>
            <person name="Guo T."/>
            <person name="Zheng H."/>
            <person name="Song T."/>
            <person name="Ouyang P."/>
            <person name="Xie J."/>
        </authorList>
    </citation>
    <scope>NUCLEOTIDE SEQUENCE [LARGE SCALE GENOMIC DNA]</scope>
    <source>
        <strain evidence="5 6">ATCC 25775</strain>
    </source>
</reference>
<evidence type="ECO:0000256" key="3">
    <source>
        <dbReference type="ARBA" id="ARBA00038493"/>
    </source>
</evidence>
<dbReference type="SUPFAM" id="SSF52317">
    <property type="entry name" value="Class I glutamine amidotransferase-like"/>
    <property type="match status" value="1"/>
</dbReference>
<sequence length="232" mass="25967">MDKKILVVVTNIDKYESTKEPTGLWLGELVHFYNRIQKDGIKMDIASITGGNVPIDPLSVSENILDEVTRKYYEDESFMKKLNSSLKLGELNPEDYRVIYFTGGHGTMWDFPNSSEIQEMSKTIYENGGILSAVCHGVGALLKIKDKNGELVINGKEVTGYSNTEEELANAMNKIPFQLEEELKKAGAKYTKALNPFVSYTRVDGTVITGQNPQSTEEVSEKVLDVLKMIEK</sequence>
<dbReference type="GO" id="GO:0005737">
    <property type="term" value="C:cytoplasm"/>
    <property type="evidence" value="ECO:0007669"/>
    <property type="project" value="TreeGrafter"/>
</dbReference>
<gene>
    <name evidence="5" type="ORF">CSCA_0091</name>
</gene>
<dbReference type="InterPro" id="IPR029062">
    <property type="entry name" value="Class_I_gatase-like"/>
</dbReference>
<dbReference type="PANTHER" id="PTHR48094:SF11">
    <property type="entry name" value="GLUTATHIONE-INDEPENDENT GLYOXALASE HSP31-RELATED"/>
    <property type="match status" value="1"/>
</dbReference>
<evidence type="ECO:0000259" key="4">
    <source>
        <dbReference type="Pfam" id="PF01965"/>
    </source>
</evidence>
<dbReference type="Proteomes" id="UP000033115">
    <property type="component" value="Chromosome"/>
</dbReference>
<evidence type="ECO:0000313" key="6">
    <source>
        <dbReference type="Proteomes" id="UP000033115"/>
    </source>
</evidence>
<evidence type="ECO:0000256" key="2">
    <source>
        <dbReference type="ARBA" id="ARBA00023239"/>
    </source>
</evidence>
<protein>
    <submittedName>
        <fullName evidence="5">ThiJ/PfpI domain protein</fullName>
    </submittedName>
</protein>
<dbReference type="EMBL" id="CP009933">
    <property type="protein sequence ID" value="AKA67216.1"/>
    <property type="molecule type" value="Genomic_DNA"/>
</dbReference>
<dbReference type="HOGENOM" id="CLU_070319_1_0_9"/>